<organism evidence="1 2">
    <name type="scientific">Dreissena polymorpha</name>
    <name type="common">Zebra mussel</name>
    <name type="synonym">Mytilus polymorpha</name>
    <dbReference type="NCBI Taxonomy" id="45954"/>
    <lineage>
        <taxon>Eukaryota</taxon>
        <taxon>Metazoa</taxon>
        <taxon>Spiralia</taxon>
        <taxon>Lophotrochozoa</taxon>
        <taxon>Mollusca</taxon>
        <taxon>Bivalvia</taxon>
        <taxon>Autobranchia</taxon>
        <taxon>Heteroconchia</taxon>
        <taxon>Euheterodonta</taxon>
        <taxon>Imparidentia</taxon>
        <taxon>Neoheterodontei</taxon>
        <taxon>Myida</taxon>
        <taxon>Dreissenoidea</taxon>
        <taxon>Dreissenidae</taxon>
        <taxon>Dreissena</taxon>
    </lineage>
</organism>
<keyword evidence="2" id="KW-1185">Reference proteome</keyword>
<protein>
    <submittedName>
        <fullName evidence="1">Uncharacterized protein</fullName>
    </submittedName>
</protein>
<dbReference type="EMBL" id="JAIWYP010000004">
    <property type="protein sequence ID" value="KAH3838352.1"/>
    <property type="molecule type" value="Genomic_DNA"/>
</dbReference>
<comment type="caution">
    <text evidence="1">The sequence shown here is derived from an EMBL/GenBank/DDBJ whole genome shotgun (WGS) entry which is preliminary data.</text>
</comment>
<name>A0A9D4QQ30_DREPO</name>
<accession>A0A9D4QQ30</accession>
<evidence type="ECO:0000313" key="1">
    <source>
        <dbReference type="EMBL" id="KAH3838352.1"/>
    </source>
</evidence>
<sequence>MCIKNALRRVDLRRLPYNVTEQYPAEVLERRKSLVGHMMQARRNGKRAVLVRDKLLFDGRPFVQTFTPPQ</sequence>
<reference evidence="1" key="2">
    <citation type="submission" date="2020-11" db="EMBL/GenBank/DDBJ databases">
        <authorList>
            <person name="McCartney M.A."/>
            <person name="Auch B."/>
            <person name="Kono T."/>
            <person name="Mallez S."/>
            <person name="Becker A."/>
            <person name="Gohl D.M."/>
            <person name="Silverstein K.A.T."/>
            <person name="Koren S."/>
            <person name="Bechman K.B."/>
            <person name="Herman A."/>
            <person name="Abrahante J.E."/>
            <person name="Garbe J."/>
        </authorList>
    </citation>
    <scope>NUCLEOTIDE SEQUENCE</scope>
    <source>
        <strain evidence="1">Duluth1</strain>
        <tissue evidence="1">Whole animal</tissue>
    </source>
</reference>
<reference evidence="1" key="1">
    <citation type="journal article" date="2019" name="bioRxiv">
        <title>The Genome of the Zebra Mussel, Dreissena polymorpha: A Resource for Invasive Species Research.</title>
        <authorList>
            <person name="McCartney M.A."/>
            <person name="Auch B."/>
            <person name="Kono T."/>
            <person name="Mallez S."/>
            <person name="Zhang Y."/>
            <person name="Obille A."/>
            <person name="Becker A."/>
            <person name="Abrahante J.E."/>
            <person name="Garbe J."/>
            <person name="Badalamenti J.P."/>
            <person name="Herman A."/>
            <person name="Mangelson H."/>
            <person name="Liachko I."/>
            <person name="Sullivan S."/>
            <person name="Sone E.D."/>
            <person name="Koren S."/>
            <person name="Silverstein K.A.T."/>
            <person name="Beckman K.B."/>
            <person name="Gohl D.M."/>
        </authorList>
    </citation>
    <scope>NUCLEOTIDE SEQUENCE</scope>
    <source>
        <strain evidence="1">Duluth1</strain>
        <tissue evidence="1">Whole animal</tissue>
    </source>
</reference>
<gene>
    <name evidence="1" type="ORF">DPMN_111760</name>
</gene>
<proteinExistence type="predicted"/>
<evidence type="ECO:0000313" key="2">
    <source>
        <dbReference type="Proteomes" id="UP000828390"/>
    </source>
</evidence>
<dbReference type="Proteomes" id="UP000828390">
    <property type="component" value="Unassembled WGS sequence"/>
</dbReference>
<dbReference type="AlphaFoldDB" id="A0A9D4QQ30"/>